<keyword evidence="6 9" id="KW-0479">Metal-binding</keyword>
<comment type="cofactor">
    <cofactor evidence="9">
        <name>a divalent metal cation</name>
        <dbReference type="ChEBI" id="CHEBI:60240"/>
    </cofactor>
    <text evidence="9">Binds 1 divalent metal cation per subunit.</text>
</comment>
<dbReference type="eggNOG" id="COG0496">
    <property type="taxonomic scope" value="Bacteria"/>
</dbReference>
<dbReference type="OrthoDB" id="9780815at2"/>
<dbReference type="Pfam" id="PF01975">
    <property type="entry name" value="SurE"/>
    <property type="match status" value="1"/>
</dbReference>
<dbReference type="AlphaFoldDB" id="A0A1M6G5V4"/>
<accession>A0A1M6G5V4</accession>
<dbReference type="GO" id="GO:0046872">
    <property type="term" value="F:metal ion binding"/>
    <property type="evidence" value="ECO:0007669"/>
    <property type="project" value="UniProtKB-UniRule"/>
</dbReference>
<dbReference type="InterPro" id="IPR030048">
    <property type="entry name" value="SurE"/>
</dbReference>
<dbReference type="RefSeq" id="WP_026010065.1">
    <property type="nucleotide sequence ID" value="NZ_ALIH01000008.1"/>
</dbReference>
<comment type="function">
    <text evidence="9">Nucleotidase that shows phosphatase activity on nucleoside 5'-monophosphates.</text>
</comment>
<keyword evidence="8 9" id="KW-0378">Hydrolase</keyword>
<gene>
    <name evidence="9" type="primary">surE</name>
    <name evidence="11" type="ORF">SAMN05216261_2614</name>
</gene>
<comment type="subcellular location">
    <subcellularLocation>
        <location evidence="3 9">Cytoplasm</location>
    </subcellularLocation>
</comment>
<evidence type="ECO:0000256" key="6">
    <source>
        <dbReference type="ARBA" id="ARBA00022723"/>
    </source>
</evidence>
<evidence type="ECO:0000256" key="9">
    <source>
        <dbReference type="HAMAP-Rule" id="MF_00060"/>
    </source>
</evidence>
<dbReference type="FunFam" id="3.40.1210.10:FF:000001">
    <property type="entry name" value="5'/3'-nucleotidase SurE"/>
    <property type="match status" value="1"/>
</dbReference>
<dbReference type="PANTHER" id="PTHR30457:SF0">
    <property type="entry name" value="PHOSPHATASE, PUTATIVE (AFU_ORTHOLOGUE AFUA_4G01070)-RELATED"/>
    <property type="match status" value="1"/>
</dbReference>
<evidence type="ECO:0000256" key="5">
    <source>
        <dbReference type="ARBA" id="ARBA00022490"/>
    </source>
</evidence>
<dbReference type="GO" id="GO:0005737">
    <property type="term" value="C:cytoplasm"/>
    <property type="evidence" value="ECO:0007669"/>
    <property type="project" value="UniProtKB-SubCell"/>
</dbReference>
<dbReference type="Proteomes" id="UP000184396">
    <property type="component" value="Unassembled WGS sequence"/>
</dbReference>
<comment type="cofactor">
    <cofactor evidence="2">
        <name>Mg(2+)</name>
        <dbReference type="ChEBI" id="CHEBI:18420"/>
    </cofactor>
</comment>
<keyword evidence="12" id="KW-1185">Reference proteome</keyword>
<dbReference type="PANTHER" id="PTHR30457">
    <property type="entry name" value="5'-NUCLEOTIDASE SURE"/>
    <property type="match status" value="1"/>
</dbReference>
<proteinExistence type="inferred from homology"/>
<dbReference type="NCBIfam" id="NF001490">
    <property type="entry name" value="PRK00346.1-4"/>
    <property type="match status" value="1"/>
</dbReference>
<reference evidence="11 12" key="1">
    <citation type="submission" date="2016-11" db="EMBL/GenBank/DDBJ databases">
        <authorList>
            <person name="Jaros S."/>
            <person name="Januszkiewicz K."/>
            <person name="Wedrychowicz H."/>
        </authorList>
    </citation>
    <scope>NUCLEOTIDE SEQUENCE [LARGE SCALE GENOMIC DNA]</scope>
    <source>
        <strain evidence="11 12">CGMCC 1.12213</strain>
    </source>
</reference>
<dbReference type="STRING" id="1178825.SAMN05216261_2614"/>
<evidence type="ECO:0000256" key="8">
    <source>
        <dbReference type="ARBA" id="ARBA00022801"/>
    </source>
</evidence>
<keyword evidence="5 9" id="KW-0963">Cytoplasm</keyword>
<organism evidence="11 12">
    <name type="scientific">Algibacter luteus</name>
    <dbReference type="NCBI Taxonomy" id="1178825"/>
    <lineage>
        <taxon>Bacteria</taxon>
        <taxon>Pseudomonadati</taxon>
        <taxon>Bacteroidota</taxon>
        <taxon>Flavobacteriia</taxon>
        <taxon>Flavobacteriales</taxon>
        <taxon>Flavobacteriaceae</taxon>
        <taxon>Algibacter</taxon>
    </lineage>
</organism>
<dbReference type="InterPro" id="IPR036523">
    <property type="entry name" value="SurE-like_sf"/>
</dbReference>
<name>A0A1M6G5V4_9FLAO</name>
<evidence type="ECO:0000313" key="12">
    <source>
        <dbReference type="Proteomes" id="UP000184396"/>
    </source>
</evidence>
<dbReference type="NCBIfam" id="NF001492">
    <property type="entry name" value="PRK00346.2-2"/>
    <property type="match status" value="1"/>
</dbReference>
<comment type="catalytic activity">
    <reaction evidence="1 9">
        <text>a ribonucleoside 5'-phosphate + H2O = a ribonucleoside + phosphate</text>
        <dbReference type="Rhea" id="RHEA:12484"/>
        <dbReference type="ChEBI" id="CHEBI:15377"/>
        <dbReference type="ChEBI" id="CHEBI:18254"/>
        <dbReference type="ChEBI" id="CHEBI:43474"/>
        <dbReference type="ChEBI" id="CHEBI:58043"/>
        <dbReference type="EC" id="3.1.3.5"/>
    </reaction>
</comment>
<evidence type="ECO:0000256" key="4">
    <source>
        <dbReference type="ARBA" id="ARBA00011062"/>
    </source>
</evidence>
<dbReference type="HAMAP" id="MF_00060">
    <property type="entry name" value="SurE"/>
    <property type="match status" value="1"/>
</dbReference>
<feature type="binding site" evidence="9">
    <location>
        <position position="43"/>
    </location>
    <ligand>
        <name>a divalent metal cation</name>
        <dbReference type="ChEBI" id="CHEBI:60240"/>
    </ligand>
</feature>
<keyword evidence="7 9" id="KW-0547">Nucleotide-binding</keyword>
<dbReference type="GO" id="GO:0008253">
    <property type="term" value="F:5'-nucleotidase activity"/>
    <property type="evidence" value="ECO:0007669"/>
    <property type="project" value="UniProtKB-UniRule"/>
</dbReference>
<evidence type="ECO:0000256" key="2">
    <source>
        <dbReference type="ARBA" id="ARBA00001946"/>
    </source>
</evidence>
<feature type="domain" description="Survival protein SurE-like phosphatase/nucleotidase" evidence="10">
    <location>
        <begin position="7"/>
        <end position="193"/>
    </location>
</feature>
<evidence type="ECO:0000256" key="3">
    <source>
        <dbReference type="ARBA" id="ARBA00004496"/>
    </source>
</evidence>
<dbReference type="Gene3D" id="3.40.1210.10">
    <property type="entry name" value="Survival protein SurE-like phosphatase/nucleotidase"/>
    <property type="match status" value="1"/>
</dbReference>
<evidence type="ECO:0000256" key="7">
    <source>
        <dbReference type="ARBA" id="ARBA00022741"/>
    </source>
</evidence>
<feature type="binding site" evidence="9">
    <location>
        <position position="100"/>
    </location>
    <ligand>
        <name>a divalent metal cation</name>
        <dbReference type="ChEBI" id="CHEBI:60240"/>
    </ligand>
</feature>
<protein>
    <recommendedName>
        <fullName evidence="9">5'-nucleotidase SurE</fullName>
        <ecNumber evidence="9">3.1.3.5</ecNumber>
    </recommendedName>
    <alternativeName>
        <fullName evidence="9">Nucleoside 5'-monophosphate phosphohydrolase</fullName>
    </alternativeName>
</protein>
<dbReference type="EC" id="3.1.3.5" evidence="9"/>
<evidence type="ECO:0000256" key="1">
    <source>
        <dbReference type="ARBA" id="ARBA00000815"/>
    </source>
</evidence>
<feature type="binding site" evidence="9">
    <location>
        <position position="13"/>
    </location>
    <ligand>
        <name>a divalent metal cation</name>
        <dbReference type="ChEBI" id="CHEBI:60240"/>
    </ligand>
</feature>
<comment type="similarity">
    <text evidence="4 9">Belongs to the SurE nucleotidase family.</text>
</comment>
<dbReference type="GO" id="GO:0000166">
    <property type="term" value="F:nucleotide binding"/>
    <property type="evidence" value="ECO:0007669"/>
    <property type="project" value="UniProtKB-KW"/>
</dbReference>
<dbReference type="InterPro" id="IPR002828">
    <property type="entry name" value="SurE-like_Pase/nucleotidase"/>
</dbReference>
<dbReference type="SUPFAM" id="SSF64167">
    <property type="entry name" value="SurE-like"/>
    <property type="match status" value="1"/>
</dbReference>
<feature type="binding site" evidence="9">
    <location>
        <position position="12"/>
    </location>
    <ligand>
        <name>a divalent metal cation</name>
        <dbReference type="ChEBI" id="CHEBI:60240"/>
    </ligand>
</feature>
<evidence type="ECO:0000313" key="11">
    <source>
        <dbReference type="EMBL" id="SHJ05177.1"/>
    </source>
</evidence>
<dbReference type="EMBL" id="FQYK01000007">
    <property type="protein sequence ID" value="SHJ05177.1"/>
    <property type="molecule type" value="Genomic_DNA"/>
</dbReference>
<evidence type="ECO:0000259" key="10">
    <source>
        <dbReference type="Pfam" id="PF01975"/>
    </source>
</evidence>
<sequence>MSKKPLILVTNDDGINAPGIRTLITVMKTIGDVVVVAPDSPQSGMGHAITLNATLYATEVNIDNGPQKEFSCSGTPADCVKLAIREILGRTPDLCVSGINHGSNASINVIYSGTMSAAIEAGIEGIPAIGFSLLDYSWDANFEASKSFVKKITEQVLEHGLPNGVVLNVNIPNIEEKEIKGIKVCRQARANWVEEFDKRKTPQGKDYYWLTGKFVNLDGGEDTDEWALENGYISLVPAQFDLTAHYFLKDLNNWNL</sequence>
<dbReference type="NCBIfam" id="TIGR00087">
    <property type="entry name" value="surE"/>
    <property type="match status" value="1"/>
</dbReference>